<dbReference type="AlphaFoldDB" id="A0A0U5GN01"/>
<keyword evidence="4" id="KW-1185">Reference proteome</keyword>
<accession>A0A0U5GN01</accession>
<dbReference type="EMBL" id="CDMC01000006">
    <property type="protein sequence ID" value="CEN60902.1"/>
    <property type="molecule type" value="Genomic_DNA"/>
</dbReference>
<keyword evidence="2" id="KW-0472">Membrane</keyword>
<sequence length="737" mass="81631">MSDSIPLSSLPRISPDAYALSDTEHDRPPSILEDDAPPDYHPPKEPTSLDLHPRSRHALLLSLFYAAITLAPWVIICLLNNHPIGGDRYGARTGDDTNYHRYYAEETQMPYERSERWYYAARIIQAIASVVTLPLTSAVCASAAVVFMQRQERLTIPQLMALADRGWLDWATYGRIASFQWNRYGSSFLLSAIVVNLLGLVISPLQSIFLSSEVVKTPTTIQGTGYLIDLPTQFGESSRYTPSKDNNLVTIETRAALDTASPSDRHAHLWTRDGNASACAPYICVGQGASFGNIPEMPDPFLAELPSGFNTGLIRQFLPRVNSTARWEEIEQADFPDGCDQTVNAFFVEYSNTSLYTPTSDMLLTWGLRACMPADVTQSPWTPTRDRHSFSEELYLDVRLDHYGGLPPRHDFFRVTLDTTTGYFELPNYMNDGIPGSLLDKDPTELCDDQCQDQGGIRNPNSKARRTTKITSATDLLQEVQHKGPLLVIAMALFGDGSFIETRARQPEAYSGTILPDFNSDSPYPDGMSACNHLAPLGHFLPGSNRFGDCIANSKGGANGSDIRDVVAEWLRTFQADAPQLANAFTAAAYLAHKAWMDQGAVEPDSYLDRFSVSLDMGVDREKPVISQVGIIVISTLLGIHVLSLLALGVYAAWAPRWTKRLDSFAIMRIGASIAKHVPLWMVHKTGMVKELDAVPGWIGDQMPESEDVGVLGLGGPMRVRKGRKYLSYHNKPRKNY</sequence>
<dbReference type="OrthoDB" id="5381672at2759"/>
<keyword evidence="2" id="KW-0812">Transmembrane</keyword>
<proteinExistence type="predicted"/>
<evidence type="ECO:0000313" key="4">
    <source>
        <dbReference type="Proteomes" id="UP000054771"/>
    </source>
</evidence>
<feature type="transmembrane region" description="Helical" evidence="2">
    <location>
        <begin position="629"/>
        <end position="654"/>
    </location>
</feature>
<evidence type="ECO:0000256" key="1">
    <source>
        <dbReference type="SAM" id="MobiDB-lite"/>
    </source>
</evidence>
<gene>
    <name evidence="3" type="ORF">ASPCAL07573</name>
</gene>
<reference evidence="4" key="1">
    <citation type="journal article" date="2016" name="Genome Announc.">
        <title>Draft genome sequences of fungus Aspergillus calidoustus.</title>
        <authorList>
            <person name="Horn F."/>
            <person name="Linde J."/>
            <person name="Mattern D.J."/>
            <person name="Walther G."/>
            <person name="Guthke R."/>
            <person name="Scherlach K."/>
            <person name="Martin K."/>
            <person name="Brakhage A.A."/>
            <person name="Petzke L."/>
            <person name="Valiante V."/>
        </authorList>
    </citation>
    <scope>NUCLEOTIDE SEQUENCE [LARGE SCALE GENOMIC DNA]</scope>
    <source>
        <strain evidence="4">SF006504</strain>
    </source>
</reference>
<feature type="compositionally biased region" description="Low complexity" evidence="1">
    <location>
        <begin position="1"/>
        <end position="16"/>
    </location>
</feature>
<keyword evidence="2" id="KW-1133">Transmembrane helix</keyword>
<evidence type="ECO:0000256" key="2">
    <source>
        <dbReference type="SAM" id="Phobius"/>
    </source>
</evidence>
<organism evidence="3 4">
    <name type="scientific">Aspergillus calidoustus</name>
    <dbReference type="NCBI Taxonomy" id="454130"/>
    <lineage>
        <taxon>Eukaryota</taxon>
        <taxon>Fungi</taxon>
        <taxon>Dikarya</taxon>
        <taxon>Ascomycota</taxon>
        <taxon>Pezizomycotina</taxon>
        <taxon>Eurotiomycetes</taxon>
        <taxon>Eurotiomycetidae</taxon>
        <taxon>Eurotiales</taxon>
        <taxon>Aspergillaceae</taxon>
        <taxon>Aspergillus</taxon>
        <taxon>Aspergillus subgen. Nidulantes</taxon>
    </lineage>
</organism>
<protein>
    <submittedName>
        <fullName evidence="3">Uncharacterized protein</fullName>
    </submittedName>
</protein>
<name>A0A0U5GN01_ASPCI</name>
<feature type="region of interest" description="Disordered" evidence="1">
    <location>
        <begin position="1"/>
        <end position="49"/>
    </location>
</feature>
<evidence type="ECO:0000313" key="3">
    <source>
        <dbReference type="EMBL" id="CEN60902.1"/>
    </source>
</evidence>
<feature type="transmembrane region" description="Helical" evidence="2">
    <location>
        <begin position="58"/>
        <end position="76"/>
    </location>
</feature>
<feature type="transmembrane region" description="Helical" evidence="2">
    <location>
        <begin position="123"/>
        <end position="148"/>
    </location>
</feature>
<dbReference type="OMA" id="IAQWINY"/>
<dbReference type="Proteomes" id="UP000054771">
    <property type="component" value="Unassembled WGS sequence"/>
</dbReference>